<evidence type="ECO:0000313" key="1">
    <source>
        <dbReference type="EMBL" id="CAF4310827.1"/>
    </source>
</evidence>
<proteinExistence type="predicted"/>
<comment type="caution">
    <text evidence="1">The sequence shown here is derived from an EMBL/GenBank/DDBJ whole genome shotgun (WGS) entry which is preliminary data.</text>
</comment>
<organism evidence="1 2">
    <name type="scientific">Adineta steineri</name>
    <dbReference type="NCBI Taxonomy" id="433720"/>
    <lineage>
        <taxon>Eukaryota</taxon>
        <taxon>Metazoa</taxon>
        <taxon>Spiralia</taxon>
        <taxon>Gnathifera</taxon>
        <taxon>Rotifera</taxon>
        <taxon>Eurotatoria</taxon>
        <taxon>Bdelloidea</taxon>
        <taxon>Adinetida</taxon>
        <taxon>Adinetidae</taxon>
        <taxon>Adineta</taxon>
    </lineage>
</organism>
<feature type="non-terminal residue" evidence="1">
    <location>
        <position position="1"/>
    </location>
</feature>
<protein>
    <submittedName>
        <fullName evidence="1">Uncharacterized protein</fullName>
    </submittedName>
</protein>
<dbReference type="Proteomes" id="UP000663868">
    <property type="component" value="Unassembled WGS sequence"/>
</dbReference>
<accession>A0A820ILA9</accession>
<name>A0A820ILA9_9BILA</name>
<sequence>IKTTMAALSKPPTHRNQKLEQLIDQFRDETSVVFVGVEMMFLIDEKLTDDDMDIMAYYLLRDNT</sequence>
<dbReference type="EMBL" id="CAJOBB010014941">
    <property type="protein sequence ID" value="CAF4310827.1"/>
    <property type="molecule type" value="Genomic_DNA"/>
</dbReference>
<reference evidence="1" key="1">
    <citation type="submission" date="2021-02" db="EMBL/GenBank/DDBJ databases">
        <authorList>
            <person name="Nowell W R."/>
        </authorList>
    </citation>
    <scope>NUCLEOTIDE SEQUENCE</scope>
</reference>
<gene>
    <name evidence="1" type="ORF">KXQ929_LOCUS46066</name>
</gene>
<feature type="non-terminal residue" evidence="1">
    <location>
        <position position="64"/>
    </location>
</feature>
<dbReference type="AlphaFoldDB" id="A0A820ILA9"/>
<evidence type="ECO:0000313" key="2">
    <source>
        <dbReference type="Proteomes" id="UP000663868"/>
    </source>
</evidence>